<name>A0A9Q0NE35_9DIPT</name>
<accession>A0A9Q0NE35</accession>
<sequence length="172" mass="20201">MFQTLKTVSKMSANIGVRLKSEVVVTKTYAEINRKKLLRLEISEPKQKSQSADSDNRKRKIVSHERKSEHKKILPSIESLKRHSDFRPLGVNDDWGPLTHKHELMPMDNVRYWHQHRCETCDKLFEHKHKQRGDQSMNYNKHICNVCGGTAGSRRVSFKNRPPAIDLRKIRY</sequence>
<reference evidence="2" key="1">
    <citation type="submission" date="2022-07" db="EMBL/GenBank/DDBJ databases">
        <authorList>
            <person name="Trinca V."/>
            <person name="Uliana J.V.C."/>
            <person name="Torres T.T."/>
            <person name="Ward R.J."/>
            <person name="Monesi N."/>
        </authorList>
    </citation>
    <scope>NUCLEOTIDE SEQUENCE</scope>
    <source>
        <strain evidence="2">HSMRA1968</strain>
        <tissue evidence="2">Whole embryos</tissue>
    </source>
</reference>
<feature type="compositionally biased region" description="Basic and acidic residues" evidence="1">
    <location>
        <begin position="62"/>
        <end position="72"/>
    </location>
</feature>
<keyword evidence="3" id="KW-1185">Reference proteome</keyword>
<evidence type="ECO:0000313" key="2">
    <source>
        <dbReference type="EMBL" id="KAJ6647776.1"/>
    </source>
</evidence>
<organism evidence="2 3">
    <name type="scientific">Pseudolycoriella hygida</name>
    <dbReference type="NCBI Taxonomy" id="35572"/>
    <lineage>
        <taxon>Eukaryota</taxon>
        <taxon>Metazoa</taxon>
        <taxon>Ecdysozoa</taxon>
        <taxon>Arthropoda</taxon>
        <taxon>Hexapoda</taxon>
        <taxon>Insecta</taxon>
        <taxon>Pterygota</taxon>
        <taxon>Neoptera</taxon>
        <taxon>Endopterygota</taxon>
        <taxon>Diptera</taxon>
        <taxon>Nematocera</taxon>
        <taxon>Sciaroidea</taxon>
        <taxon>Sciaridae</taxon>
        <taxon>Pseudolycoriella</taxon>
    </lineage>
</organism>
<dbReference type="Proteomes" id="UP001151699">
    <property type="component" value="Chromosome A"/>
</dbReference>
<gene>
    <name evidence="2" type="ORF">Bhyg_02999</name>
</gene>
<comment type="caution">
    <text evidence="2">The sequence shown here is derived from an EMBL/GenBank/DDBJ whole genome shotgun (WGS) entry which is preliminary data.</text>
</comment>
<dbReference type="EMBL" id="WJQU01000001">
    <property type="protein sequence ID" value="KAJ6647776.1"/>
    <property type="molecule type" value="Genomic_DNA"/>
</dbReference>
<dbReference type="OrthoDB" id="7783420at2759"/>
<proteinExistence type="predicted"/>
<evidence type="ECO:0000313" key="3">
    <source>
        <dbReference type="Proteomes" id="UP001151699"/>
    </source>
</evidence>
<protein>
    <submittedName>
        <fullName evidence="2">Uncharacterized protein</fullName>
    </submittedName>
</protein>
<dbReference type="AlphaFoldDB" id="A0A9Q0NE35"/>
<evidence type="ECO:0000256" key="1">
    <source>
        <dbReference type="SAM" id="MobiDB-lite"/>
    </source>
</evidence>
<feature type="region of interest" description="Disordered" evidence="1">
    <location>
        <begin position="44"/>
        <end position="72"/>
    </location>
</feature>